<evidence type="ECO:0000313" key="7">
    <source>
        <dbReference type="Proteomes" id="UP000646053"/>
    </source>
</evidence>
<dbReference type="InterPro" id="IPR034660">
    <property type="entry name" value="DinB/YfiT-like"/>
</dbReference>
<accession>A0A8J7Z8B6</accession>
<dbReference type="SUPFAM" id="SSF56436">
    <property type="entry name" value="C-type lectin-like"/>
    <property type="match status" value="1"/>
</dbReference>
<protein>
    <submittedName>
        <fullName evidence="6">Ergothioneine biosynthesis protein EgtB</fullName>
    </submittedName>
</protein>
<comment type="caution">
    <text evidence="6">The sequence shown here is derived from an EMBL/GenBank/DDBJ whole genome shotgun (WGS) entry which is preliminary data.</text>
</comment>
<dbReference type="InterPro" id="IPR051043">
    <property type="entry name" value="Sulfatase_Mod_Factor_Kinase"/>
</dbReference>
<dbReference type="Gene3D" id="3.90.1580.10">
    <property type="entry name" value="paralog of FGE (formylglycine-generating enzyme)"/>
    <property type="match status" value="1"/>
</dbReference>
<gene>
    <name evidence="6" type="primary">egtB</name>
    <name evidence="6" type="ORF">GS601_08480</name>
</gene>
<evidence type="ECO:0000256" key="3">
    <source>
        <dbReference type="ARBA" id="ARBA00037882"/>
    </source>
</evidence>
<evidence type="ECO:0000313" key="6">
    <source>
        <dbReference type="EMBL" id="NDJ17325.1"/>
    </source>
</evidence>
<evidence type="ECO:0000256" key="2">
    <source>
        <dbReference type="ARBA" id="ARBA00023004"/>
    </source>
</evidence>
<keyword evidence="7" id="KW-1185">Reference proteome</keyword>
<sequence length="427" mass="49685">MTLRSISSLSSASLIQTIQACRHATLALFEDVDYEIFCRQAHPDFSPIGWHLGHIAYTEALWILQRLAGYPPVFSEYHCLFAQDGLSKCDRVYLPPIAEVVDYLDTVRSKVLTYLDSAPFEHQERLWRWLLQHESQHAETIAMVLALTQATDKRSILITQTPDRAEGGSGDLSRAIAGEMVFVEAGYFEQGNDAVDAIDNERPIQSVYLEDYWIDRYPVTCRDYRFFIQAGGYDDPRWWSEEAWKWLQTSQTRHPLYWVDDPRNDDHPVCGVSWYEANAYAQFVEKRLPTEAEWEKAASWNPTLQERLLYPWGHEEPEQTRCNHQHLVGMTTPVDRYPQGQSAYGCFDMLGNVWEWTATWFGSYPGFKGFPYASYSQTYFDAAHRVLKGGSWATRRWAMRNAFRNWYHPHVQQVFAGFRCASHSHRF</sequence>
<dbReference type="SUPFAM" id="SSF109854">
    <property type="entry name" value="DinB/YfiT-like putative metalloenzymes"/>
    <property type="match status" value="1"/>
</dbReference>
<dbReference type="Pfam" id="PF03781">
    <property type="entry name" value="FGE-sulfatase"/>
    <property type="match status" value="1"/>
</dbReference>
<dbReference type="EMBL" id="WVIE01000008">
    <property type="protein sequence ID" value="NDJ17325.1"/>
    <property type="molecule type" value="Genomic_DNA"/>
</dbReference>
<keyword evidence="2" id="KW-0408">Iron</keyword>
<keyword evidence="1" id="KW-0560">Oxidoreductase</keyword>
<feature type="domain" description="DinB-like" evidence="5">
    <location>
        <begin position="19"/>
        <end position="141"/>
    </location>
</feature>
<dbReference type="PROSITE" id="PS51257">
    <property type="entry name" value="PROKAR_LIPOPROTEIN"/>
    <property type="match status" value="1"/>
</dbReference>
<proteinExistence type="predicted"/>
<dbReference type="PANTHER" id="PTHR23150:SF36">
    <property type="entry name" value="HERCYNINE OXYGENASE"/>
    <property type="match status" value="1"/>
</dbReference>
<evidence type="ECO:0000259" key="5">
    <source>
        <dbReference type="Pfam" id="PF12867"/>
    </source>
</evidence>
<dbReference type="InterPro" id="IPR016187">
    <property type="entry name" value="CTDL_fold"/>
</dbReference>
<dbReference type="PANTHER" id="PTHR23150">
    <property type="entry name" value="SULFATASE MODIFYING FACTOR 1, 2"/>
    <property type="match status" value="1"/>
</dbReference>
<dbReference type="RefSeq" id="WP_162422849.1">
    <property type="nucleotide sequence ID" value="NZ_WVIE01000008.1"/>
</dbReference>
<name>A0A8J7Z8B6_9CYAN</name>
<feature type="domain" description="Sulfatase-modifying factor enzyme-like" evidence="4">
    <location>
        <begin position="179"/>
        <end position="421"/>
    </location>
</feature>
<dbReference type="InterPro" id="IPR042095">
    <property type="entry name" value="SUMF_sf"/>
</dbReference>
<dbReference type="Pfam" id="PF12867">
    <property type="entry name" value="DinB_2"/>
    <property type="match status" value="1"/>
</dbReference>
<organism evidence="6 7">
    <name type="scientific">Myxacorys almedinensis A</name>
    <dbReference type="NCBI Taxonomy" id="2690445"/>
    <lineage>
        <taxon>Bacteria</taxon>
        <taxon>Bacillati</taxon>
        <taxon>Cyanobacteriota</taxon>
        <taxon>Cyanophyceae</taxon>
        <taxon>Leptolyngbyales</taxon>
        <taxon>Leptolyngbyaceae</taxon>
        <taxon>Myxacorys</taxon>
        <taxon>Myxacorys almedinensis</taxon>
    </lineage>
</organism>
<comment type="pathway">
    <text evidence="3">Amino-acid biosynthesis; ergothioneine biosynthesis.</text>
</comment>
<reference evidence="6" key="1">
    <citation type="submission" date="2019-12" db="EMBL/GenBank/DDBJ databases">
        <title>High-Quality draft genome sequences of three cyanobacteria isolated from the limestone walls of the Old Cathedral of Coimbra.</title>
        <authorList>
            <person name="Tiago I."/>
            <person name="Soares F."/>
            <person name="Portugal A."/>
        </authorList>
    </citation>
    <scope>NUCLEOTIDE SEQUENCE</scope>
    <source>
        <strain evidence="6">A</strain>
    </source>
</reference>
<evidence type="ECO:0000259" key="4">
    <source>
        <dbReference type="Pfam" id="PF03781"/>
    </source>
</evidence>
<dbReference type="AlphaFoldDB" id="A0A8J7Z8B6"/>
<evidence type="ECO:0000256" key="1">
    <source>
        <dbReference type="ARBA" id="ARBA00023002"/>
    </source>
</evidence>
<dbReference type="InterPro" id="IPR024775">
    <property type="entry name" value="DinB-like"/>
</dbReference>
<dbReference type="Proteomes" id="UP000646053">
    <property type="component" value="Unassembled WGS sequence"/>
</dbReference>
<dbReference type="Gene3D" id="1.20.120.450">
    <property type="entry name" value="dinb family like domain"/>
    <property type="match status" value="1"/>
</dbReference>
<dbReference type="InterPro" id="IPR005532">
    <property type="entry name" value="SUMF_dom"/>
</dbReference>